<dbReference type="AlphaFoldDB" id="K2F762"/>
<proteinExistence type="predicted"/>
<name>K2F762_9BACT</name>
<dbReference type="SUPFAM" id="SSF47090">
    <property type="entry name" value="PGBD-like"/>
    <property type="match status" value="1"/>
</dbReference>
<evidence type="ECO:0000313" key="2">
    <source>
        <dbReference type="EMBL" id="EKE26991.1"/>
    </source>
</evidence>
<dbReference type="InterPro" id="IPR036365">
    <property type="entry name" value="PGBD-like_sf"/>
</dbReference>
<feature type="signal peptide" evidence="1">
    <location>
        <begin position="1"/>
        <end position="22"/>
    </location>
</feature>
<reference evidence="2" key="1">
    <citation type="journal article" date="2012" name="Science">
        <title>Fermentation, hydrogen, and sulfur metabolism in multiple uncultivated bacterial phyla.</title>
        <authorList>
            <person name="Wrighton K.C."/>
            <person name="Thomas B.C."/>
            <person name="Sharon I."/>
            <person name="Miller C.S."/>
            <person name="Castelle C.J."/>
            <person name="VerBerkmoes N.C."/>
            <person name="Wilkins M.J."/>
            <person name="Hettich R.L."/>
            <person name="Lipton M.S."/>
            <person name="Williams K.H."/>
            <person name="Long P.E."/>
            <person name="Banfield J.F."/>
        </authorList>
    </citation>
    <scope>NUCLEOTIDE SEQUENCE [LARGE SCALE GENOMIC DNA]</scope>
</reference>
<protein>
    <recommendedName>
        <fullName evidence="3">Peptidoglycan binding-like domain-containing protein</fullName>
    </recommendedName>
</protein>
<keyword evidence="1" id="KW-0732">Signal</keyword>
<gene>
    <name evidence="2" type="ORF">ACD_4C00091G0005</name>
</gene>
<organism evidence="2">
    <name type="scientific">uncultured bacterium</name>
    <name type="common">gcode 4</name>
    <dbReference type="NCBI Taxonomy" id="1234023"/>
    <lineage>
        <taxon>Bacteria</taxon>
        <taxon>environmental samples</taxon>
    </lineage>
</organism>
<sequence>MKKTITIFLILALNIADFHIFAAEQNWIQLKKFIVTAYYSPLPNQSIYLKGNYEDEKRLNWEWLRWASWKNVYAWMLAAPKSYSFWTKIYLKWIWIWTVDDRWWAIVWSWSRGYDWDRIDIWMWHWEEWLKRALTWWKREAYWKVLTQEETLTYPKISLENFEIWKINLNAIKSSVSAWKKYILSSSSNEIYVPEKITANSPESDIKKVQEILKNIWYLKWNIDGKYSKILLDAIADFQIDNKLVNSSFDVDAGYYWIKTRNLLRIKYTDFLAKEQLIRKEELFKNKENINLNRQVDDIVTSIWIPKINEVWSNVRKLQKALKVLWYFESKDTAIYWIQTKESIIKYQIAKWLIRTRDDDWAWKIWSITLKVLKEDLLKIAQIDKEKIEIIAG</sequence>
<feature type="chain" id="PRO_5017206758" description="Peptidoglycan binding-like domain-containing protein" evidence="1">
    <location>
        <begin position="23"/>
        <end position="393"/>
    </location>
</feature>
<accession>K2F762</accession>
<dbReference type="EMBL" id="AMFJ01000607">
    <property type="protein sequence ID" value="EKE26991.1"/>
    <property type="molecule type" value="Genomic_DNA"/>
</dbReference>
<evidence type="ECO:0008006" key="3">
    <source>
        <dbReference type="Google" id="ProtNLM"/>
    </source>
</evidence>
<evidence type="ECO:0000256" key="1">
    <source>
        <dbReference type="SAM" id="SignalP"/>
    </source>
</evidence>
<comment type="caution">
    <text evidence="2">The sequence shown here is derived from an EMBL/GenBank/DDBJ whole genome shotgun (WGS) entry which is preliminary data.</text>
</comment>